<evidence type="ECO:0000313" key="2">
    <source>
        <dbReference type="Proteomes" id="UP000658656"/>
    </source>
</evidence>
<evidence type="ECO:0000313" key="1">
    <source>
        <dbReference type="EMBL" id="GHF50295.1"/>
    </source>
</evidence>
<name>A0A8H9IZA2_9PSEU</name>
<accession>A0A8H9IZA2</accession>
<reference evidence="1" key="2">
    <citation type="submission" date="2020-09" db="EMBL/GenBank/DDBJ databases">
        <authorList>
            <person name="Sun Q."/>
            <person name="Zhou Y."/>
        </authorList>
    </citation>
    <scope>NUCLEOTIDE SEQUENCE</scope>
    <source>
        <strain evidence="1">CGMCC 4.7679</strain>
    </source>
</reference>
<proteinExistence type="predicted"/>
<dbReference type="RefSeq" id="WP_145934165.1">
    <property type="nucleotide sequence ID" value="NZ_BNAV01000003.1"/>
</dbReference>
<gene>
    <name evidence="1" type="ORF">GCM10017566_24260</name>
</gene>
<dbReference type="OrthoDB" id="3967779at2"/>
<protein>
    <submittedName>
        <fullName evidence="1">Uncharacterized protein</fullName>
    </submittedName>
</protein>
<sequence>MTPPVTGLADLTAESRMIATPWSRMVRGIGLGQYPVEYDPVAAARIRDAFGRLTAKTSGAYTRFSRLLAELVLDVADPSSGADVEKALGPVLEAARAERNPYWRLMAGCILMDAFAKLGLDSSLLGGLPAEVLAVLDEIEPNQIKDENQGRHGDYERLSASTAVFLALGQLGLADRLVSGPRNHVREALALLDRVPAPFFRGRGGSMLFSVLSLLGFDSLALDGERDHLREVLDYLDRADELNLPPAFPQPMSPAFPKVYPLLTMLNAIAMTGREEYLTYGRDRLAEAKELLGALGPVERTHMGLYYLVALHNLGRLDEQVPDLGTFVTELVGQWRDIDPGENFFLHGIAYPYLIETAMVTGRTELLTGELLDRLADAFPSLDRTPLDRANRPYPFSYALNMFGEIGAADRLFTPRARYGGRSPVEWVIEHLSEDAREEGSRLYMLDHALVSYALRLRGAGRGETELFRSFRFRLAEERVPS</sequence>
<comment type="caution">
    <text evidence="1">The sequence shown here is derived from an EMBL/GenBank/DDBJ whole genome shotgun (WGS) entry which is preliminary data.</text>
</comment>
<organism evidence="1 2">
    <name type="scientific">Amycolatopsis bartoniae</name>
    <dbReference type="NCBI Taxonomy" id="941986"/>
    <lineage>
        <taxon>Bacteria</taxon>
        <taxon>Bacillati</taxon>
        <taxon>Actinomycetota</taxon>
        <taxon>Actinomycetes</taxon>
        <taxon>Pseudonocardiales</taxon>
        <taxon>Pseudonocardiaceae</taxon>
        <taxon>Amycolatopsis</taxon>
    </lineage>
</organism>
<keyword evidence="2" id="KW-1185">Reference proteome</keyword>
<dbReference type="AlphaFoldDB" id="A0A8H9IZA2"/>
<reference evidence="1" key="1">
    <citation type="journal article" date="2014" name="Int. J. Syst. Evol. Microbiol.">
        <title>Complete genome sequence of Corynebacterium casei LMG S-19264T (=DSM 44701T), isolated from a smear-ripened cheese.</title>
        <authorList>
            <consortium name="US DOE Joint Genome Institute (JGI-PGF)"/>
            <person name="Walter F."/>
            <person name="Albersmeier A."/>
            <person name="Kalinowski J."/>
            <person name="Ruckert C."/>
        </authorList>
    </citation>
    <scope>NUCLEOTIDE SEQUENCE</scope>
    <source>
        <strain evidence="1">CGMCC 4.7679</strain>
    </source>
</reference>
<dbReference type="Proteomes" id="UP000658656">
    <property type="component" value="Unassembled WGS sequence"/>
</dbReference>
<dbReference type="EMBL" id="BNAV01000003">
    <property type="protein sequence ID" value="GHF50295.1"/>
    <property type="molecule type" value="Genomic_DNA"/>
</dbReference>